<feature type="chain" id="PRO_5037642317" description="DUF4136 domain-containing protein" evidence="1">
    <location>
        <begin position="22"/>
        <end position="201"/>
    </location>
</feature>
<protein>
    <recommendedName>
        <fullName evidence="4">DUF4136 domain-containing protein</fullName>
    </recommendedName>
</protein>
<reference evidence="2" key="2">
    <citation type="submission" date="2020-09" db="EMBL/GenBank/DDBJ databases">
        <authorList>
            <person name="Sun Q."/>
            <person name="Zhou Y."/>
        </authorList>
    </citation>
    <scope>NUCLEOTIDE SEQUENCE</scope>
    <source>
        <strain evidence="2">CGMCC 1.15290</strain>
    </source>
</reference>
<feature type="signal peptide" evidence="1">
    <location>
        <begin position="1"/>
        <end position="21"/>
    </location>
</feature>
<dbReference type="AlphaFoldDB" id="A0A917IK46"/>
<dbReference type="RefSeq" id="WP_188949624.1">
    <property type="nucleotide sequence ID" value="NZ_BMIB01000001.1"/>
</dbReference>
<keyword evidence="1" id="KW-0732">Signal</keyword>
<proteinExistence type="predicted"/>
<reference evidence="2" key="1">
    <citation type="journal article" date="2014" name="Int. J. Syst. Evol. Microbiol.">
        <title>Complete genome sequence of Corynebacterium casei LMG S-19264T (=DSM 44701T), isolated from a smear-ripened cheese.</title>
        <authorList>
            <consortium name="US DOE Joint Genome Institute (JGI-PGF)"/>
            <person name="Walter F."/>
            <person name="Albersmeier A."/>
            <person name="Kalinowski J."/>
            <person name="Ruckert C."/>
        </authorList>
    </citation>
    <scope>NUCLEOTIDE SEQUENCE</scope>
    <source>
        <strain evidence="2">CGMCC 1.15290</strain>
    </source>
</reference>
<dbReference type="EMBL" id="BMIB01000001">
    <property type="protein sequence ID" value="GGH56902.1"/>
    <property type="molecule type" value="Genomic_DNA"/>
</dbReference>
<evidence type="ECO:0000313" key="3">
    <source>
        <dbReference type="Proteomes" id="UP000627292"/>
    </source>
</evidence>
<dbReference type="Proteomes" id="UP000627292">
    <property type="component" value="Unassembled WGS sequence"/>
</dbReference>
<evidence type="ECO:0000256" key="1">
    <source>
        <dbReference type="SAM" id="SignalP"/>
    </source>
</evidence>
<name>A0A917IK46_9BACT</name>
<evidence type="ECO:0000313" key="2">
    <source>
        <dbReference type="EMBL" id="GGH56902.1"/>
    </source>
</evidence>
<comment type="caution">
    <text evidence="2">The sequence shown here is derived from an EMBL/GenBank/DDBJ whole genome shotgun (WGS) entry which is preliminary data.</text>
</comment>
<keyword evidence="3" id="KW-1185">Reference proteome</keyword>
<accession>A0A917IK46</accession>
<sequence>MKGVITTIALALLCSACGTSARIEKSWRDPDVNVNIAALHKVLVVALLKDETSRRTVEDKLVTYLNGKGVPSYSFLTQNIRKEDEESIRNQVRNGGFDGVVIMRLADVDKDVTYVPGNYPPYYGFYWRYYWRAWNSFYDPGYYRTTKTYTVETNVYSLKSDKLVWSGLTSSVDPANVDKLMNASAKSVYKEMKRQGFLTGV</sequence>
<gene>
    <name evidence="2" type="ORF">GCM10011379_01000</name>
</gene>
<organism evidence="2 3">
    <name type="scientific">Filimonas zeae</name>
    <dbReference type="NCBI Taxonomy" id="1737353"/>
    <lineage>
        <taxon>Bacteria</taxon>
        <taxon>Pseudomonadati</taxon>
        <taxon>Bacteroidota</taxon>
        <taxon>Chitinophagia</taxon>
        <taxon>Chitinophagales</taxon>
        <taxon>Chitinophagaceae</taxon>
        <taxon>Filimonas</taxon>
    </lineage>
</organism>
<evidence type="ECO:0008006" key="4">
    <source>
        <dbReference type="Google" id="ProtNLM"/>
    </source>
</evidence>